<dbReference type="RefSeq" id="WP_412970508.1">
    <property type="nucleotide sequence ID" value="NZ_CACRTP010000006.1"/>
</dbReference>
<dbReference type="AlphaFoldDB" id="A0A6N2Z749"/>
<evidence type="ECO:0000313" key="1">
    <source>
        <dbReference type="EMBL" id="VYT74901.1"/>
    </source>
</evidence>
<dbReference type="Gene3D" id="3.90.226.10">
    <property type="entry name" value="2-enoyl-CoA Hydratase, Chain A, domain 1"/>
    <property type="match status" value="1"/>
</dbReference>
<accession>A0A6N2Z749</accession>
<gene>
    <name evidence="1" type="ORF">FMLFYP121_00455</name>
</gene>
<organism evidence="1">
    <name type="scientific">Finegoldia magna</name>
    <name type="common">Peptostreptococcus magnus</name>
    <dbReference type="NCBI Taxonomy" id="1260"/>
    <lineage>
        <taxon>Bacteria</taxon>
        <taxon>Bacillati</taxon>
        <taxon>Bacillota</taxon>
        <taxon>Tissierellia</taxon>
        <taxon>Tissierellales</taxon>
        <taxon>Peptoniphilaceae</taxon>
        <taxon>Finegoldia</taxon>
    </lineage>
</organism>
<dbReference type="EMBL" id="CACRTP010000006">
    <property type="protein sequence ID" value="VYT74901.1"/>
    <property type="molecule type" value="Genomic_DNA"/>
</dbReference>
<dbReference type="SUPFAM" id="SSF52096">
    <property type="entry name" value="ClpP/crotonase"/>
    <property type="match status" value="1"/>
</dbReference>
<sequence length="493" mass="57379">MELLITQYRKFKFNNKNMFLLILTVFFLLILSISSFADSELDDVEVLTIDVNSMFQDENVDYSKLKTTVVQNIDFNKTLTDKEYNTDLSNFLHYFNQSQSYLGYSTEDEMKKELNKIIQNKTGRTVSDLKFDMDKIIAMTNDGHALGMFNVGSAYLPIKMKIIDDDIYIINTTENYKNLLYSKIISINGESAKSLLDKFYKYVSGENEYFKKAKLESYYLSYIDIYNKENISKNNKLSLELENDGKIQNIDIEAIKMEPTKIFKQYFEGSESKRFVYDLNDKIGKKFVQNNKERFTDDEAFYCYEREGSLIVKYNQAADKSDEISLKNLEKNMDSIIKKNNTNKIILDLRYNNGGETTHFRELSRKLQTYQISNPQLEFRVLTDYNSYSAATFLIDDIKRGLNNVTIVGNFTGGPSGWTTSAGSMLYFGNSHLFISSASSYLFRFDYNYNDIMHCSNLNKRDGLTWYPDMFIENQIEDYAIGNDKVMNYAINN</sequence>
<dbReference type="InterPro" id="IPR029045">
    <property type="entry name" value="ClpP/crotonase-like_dom_sf"/>
</dbReference>
<protein>
    <submittedName>
        <fullName evidence="1">Peptidase family S41</fullName>
    </submittedName>
</protein>
<reference evidence="1" key="1">
    <citation type="submission" date="2019-11" db="EMBL/GenBank/DDBJ databases">
        <authorList>
            <person name="Feng L."/>
        </authorList>
    </citation>
    <scope>NUCLEOTIDE SEQUENCE</scope>
    <source>
        <strain evidence="1">FmagnaLFYP121</strain>
    </source>
</reference>
<name>A0A6N2Z749_FINMA</name>
<proteinExistence type="predicted"/>